<reference evidence="2" key="1">
    <citation type="journal article" date="2019" name="Int. J. Syst. Evol. Microbiol.">
        <title>The Global Catalogue of Microorganisms (GCM) 10K type strain sequencing project: providing services to taxonomists for standard genome sequencing and annotation.</title>
        <authorList>
            <consortium name="The Broad Institute Genomics Platform"/>
            <consortium name="The Broad Institute Genome Sequencing Center for Infectious Disease"/>
            <person name="Wu L."/>
            <person name="Ma J."/>
        </authorList>
    </citation>
    <scope>NUCLEOTIDE SEQUENCE [LARGE SCALE GENOMIC DNA]</scope>
    <source>
        <strain evidence="2">CCUG 58127</strain>
    </source>
</reference>
<gene>
    <name evidence="1" type="ORF">ACFQDH_13245</name>
</gene>
<comment type="caution">
    <text evidence="1">The sequence shown here is derived from an EMBL/GenBank/DDBJ whole genome shotgun (WGS) entry which is preliminary data.</text>
</comment>
<evidence type="ECO:0000313" key="2">
    <source>
        <dbReference type="Proteomes" id="UP001596298"/>
    </source>
</evidence>
<organism evidence="1 2">
    <name type="scientific">Flexivirga alba</name>
    <dbReference type="NCBI Taxonomy" id="702742"/>
    <lineage>
        <taxon>Bacteria</taxon>
        <taxon>Bacillati</taxon>
        <taxon>Actinomycetota</taxon>
        <taxon>Actinomycetes</taxon>
        <taxon>Micrococcales</taxon>
        <taxon>Dermacoccaceae</taxon>
        <taxon>Flexivirga</taxon>
    </lineage>
</organism>
<evidence type="ECO:0000313" key="1">
    <source>
        <dbReference type="EMBL" id="MFC6706197.1"/>
    </source>
</evidence>
<dbReference type="RefSeq" id="WP_382402020.1">
    <property type="nucleotide sequence ID" value="NZ_JBHSWH010000001.1"/>
</dbReference>
<dbReference type="Proteomes" id="UP001596298">
    <property type="component" value="Unassembled WGS sequence"/>
</dbReference>
<protein>
    <submittedName>
        <fullName evidence="1">Uncharacterized protein</fullName>
    </submittedName>
</protein>
<sequence>MSGLSTTWFGVIRSTIDGNVALSDINLGDPDGNEIVHDTIGKNLICTNMFPAPQIGDADDGIPDPSYPFSTVGRNVIGQCGFVLAP</sequence>
<dbReference type="EMBL" id="JBHSWH010000001">
    <property type="protein sequence ID" value="MFC6706197.1"/>
    <property type="molecule type" value="Genomic_DNA"/>
</dbReference>
<keyword evidence="2" id="KW-1185">Reference proteome</keyword>
<name>A0ABW2AHB4_9MICO</name>
<proteinExistence type="predicted"/>
<accession>A0ABW2AHB4</accession>